<evidence type="ECO:0000313" key="1">
    <source>
        <dbReference type="EMBL" id="KAK5637388.1"/>
    </source>
</evidence>
<sequence>MVRTCELVKLTVRKAVSQKPNHADRRLPVLCPVPDVDLVVSDIFDGKSQTLPYQQLRPPDCTRGTLTKGLEDEVLEQRLAPFLDRFGGRLGFDRLSHRRRNVIGYFRRSGSLPCGVVVGCPFPRCFLLISLLEPSVCSARDRTSAITRADDLAWNLILFTI</sequence>
<reference evidence="1 2" key="1">
    <citation type="submission" date="2023-10" db="EMBL/GenBank/DDBJ databases">
        <title>Draft genome sequence of Xylaria bambusicola isolate GMP-LS, the root and basal stem rot pathogen of sugarcane in Indonesia.</title>
        <authorList>
            <person name="Selvaraj P."/>
            <person name="Muralishankar V."/>
            <person name="Muruganantham S."/>
            <person name="Sp S."/>
            <person name="Haryani S."/>
            <person name="Lau K.J.X."/>
            <person name="Naqvi N.I."/>
        </authorList>
    </citation>
    <scope>NUCLEOTIDE SEQUENCE [LARGE SCALE GENOMIC DNA]</scope>
    <source>
        <strain evidence="1">GMP-LS</strain>
    </source>
</reference>
<comment type="caution">
    <text evidence="1">The sequence shown here is derived from an EMBL/GenBank/DDBJ whole genome shotgun (WGS) entry which is preliminary data.</text>
</comment>
<organism evidence="1 2">
    <name type="scientific">Xylaria bambusicola</name>
    <dbReference type="NCBI Taxonomy" id="326684"/>
    <lineage>
        <taxon>Eukaryota</taxon>
        <taxon>Fungi</taxon>
        <taxon>Dikarya</taxon>
        <taxon>Ascomycota</taxon>
        <taxon>Pezizomycotina</taxon>
        <taxon>Sordariomycetes</taxon>
        <taxon>Xylariomycetidae</taxon>
        <taxon>Xylariales</taxon>
        <taxon>Xylariaceae</taxon>
        <taxon>Xylaria</taxon>
    </lineage>
</organism>
<evidence type="ECO:0000313" key="2">
    <source>
        <dbReference type="Proteomes" id="UP001305414"/>
    </source>
</evidence>
<accession>A0AAN7ZFB7</accession>
<gene>
    <name evidence="1" type="ORF">RRF57_013100</name>
</gene>
<protein>
    <submittedName>
        <fullName evidence="1">Uncharacterized protein</fullName>
    </submittedName>
</protein>
<proteinExistence type="predicted"/>
<keyword evidence="2" id="KW-1185">Reference proteome</keyword>
<dbReference type="AlphaFoldDB" id="A0AAN7ZFB7"/>
<dbReference type="Proteomes" id="UP001305414">
    <property type="component" value="Unassembled WGS sequence"/>
</dbReference>
<dbReference type="EMBL" id="JAWHQM010000113">
    <property type="protein sequence ID" value="KAK5637388.1"/>
    <property type="molecule type" value="Genomic_DNA"/>
</dbReference>
<name>A0AAN7ZFB7_9PEZI</name>